<keyword evidence="2" id="KW-1185">Reference proteome</keyword>
<dbReference type="EMBL" id="FN430284">
    <property type="protein sequence ID" value="CAZ83757.1"/>
    <property type="molecule type" value="Genomic_DNA"/>
</dbReference>
<evidence type="ECO:0000313" key="2">
    <source>
        <dbReference type="Proteomes" id="UP000006911"/>
    </source>
</evidence>
<dbReference type="InParanoid" id="D5GGW4"/>
<gene>
    <name evidence="1" type="ORF">GSTUM_00002068001</name>
</gene>
<dbReference type="RefSeq" id="XP_002839566.1">
    <property type="nucleotide sequence ID" value="XM_002839520.1"/>
</dbReference>
<protein>
    <submittedName>
        <fullName evidence="1">(Perigord truffle) hypothetical protein</fullName>
    </submittedName>
</protein>
<accession>D5GGW4</accession>
<dbReference type="KEGG" id="tml:GSTUM_00002068001"/>
<reference evidence="1 2" key="1">
    <citation type="journal article" date="2010" name="Nature">
        <title>Perigord black truffle genome uncovers evolutionary origins and mechanisms of symbiosis.</title>
        <authorList>
            <person name="Martin F."/>
            <person name="Kohler A."/>
            <person name="Murat C."/>
            <person name="Balestrini R."/>
            <person name="Coutinho P.M."/>
            <person name="Jaillon O."/>
            <person name="Montanini B."/>
            <person name="Morin E."/>
            <person name="Noel B."/>
            <person name="Percudani R."/>
            <person name="Porcel B."/>
            <person name="Rubini A."/>
            <person name="Amicucci A."/>
            <person name="Amselem J."/>
            <person name="Anthouard V."/>
            <person name="Arcioni S."/>
            <person name="Artiguenave F."/>
            <person name="Aury J.M."/>
            <person name="Ballario P."/>
            <person name="Bolchi A."/>
            <person name="Brenna A."/>
            <person name="Brun A."/>
            <person name="Buee M."/>
            <person name="Cantarel B."/>
            <person name="Chevalier G."/>
            <person name="Couloux A."/>
            <person name="Da Silva C."/>
            <person name="Denoeud F."/>
            <person name="Duplessis S."/>
            <person name="Ghignone S."/>
            <person name="Hilselberger B."/>
            <person name="Iotti M."/>
            <person name="Marcais B."/>
            <person name="Mello A."/>
            <person name="Miranda M."/>
            <person name="Pacioni G."/>
            <person name="Quesneville H."/>
            <person name="Riccioni C."/>
            <person name="Ruotolo R."/>
            <person name="Splivallo R."/>
            <person name="Stocchi V."/>
            <person name="Tisserant E."/>
            <person name="Viscomi A.R."/>
            <person name="Zambonelli A."/>
            <person name="Zampieri E."/>
            <person name="Henrissat B."/>
            <person name="Lebrun M.H."/>
            <person name="Paolocci F."/>
            <person name="Bonfante P."/>
            <person name="Ottonello S."/>
            <person name="Wincker P."/>
        </authorList>
    </citation>
    <scope>NUCLEOTIDE SEQUENCE [LARGE SCALE GENOMIC DNA]</scope>
    <source>
        <strain evidence="1 2">Mel28</strain>
    </source>
</reference>
<dbReference type="Proteomes" id="UP000006911">
    <property type="component" value="Unassembled WGS sequence"/>
</dbReference>
<dbReference type="AlphaFoldDB" id="D5GGW4"/>
<organism evidence="1 2">
    <name type="scientific">Tuber melanosporum (strain Mel28)</name>
    <name type="common">Perigord black truffle</name>
    <dbReference type="NCBI Taxonomy" id="656061"/>
    <lineage>
        <taxon>Eukaryota</taxon>
        <taxon>Fungi</taxon>
        <taxon>Dikarya</taxon>
        <taxon>Ascomycota</taxon>
        <taxon>Pezizomycotina</taxon>
        <taxon>Pezizomycetes</taxon>
        <taxon>Pezizales</taxon>
        <taxon>Tuberaceae</taxon>
        <taxon>Tuber</taxon>
    </lineage>
</organism>
<name>D5GGW4_TUBMM</name>
<proteinExistence type="predicted"/>
<dbReference type="HOGENOM" id="CLU_3160284_0_0_1"/>
<dbReference type="GeneID" id="9181728"/>
<sequence>MMFNFSSFSSSICFSAIAIRSCIASAYKNFLLLLLLLFFFSSSSTKGV</sequence>
<evidence type="ECO:0000313" key="1">
    <source>
        <dbReference type="EMBL" id="CAZ83757.1"/>
    </source>
</evidence>